<dbReference type="Proteomes" id="UP001611075">
    <property type="component" value="Unassembled WGS sequence"/>
</dbReference>
<protein>
    <submittedName>
        <fullName evidence="1">Uncharacterized protein</fullName>
    </submittedName>
</protein>
<organism evidence="1 2">
    <name type="scientific">Micromonospora rubida</name>
    <dbReference type="NCBI Taxonomy" id="2697657"/>
    <lineage>
        <taxon>Bacteria</taxon>
        <taxon>Bacillati</taxon>
        <taxon>Actinomycetota</taxon>
        <taxon>Actinomycetes</taxon>
        <taxon>Micromonosporales</taxon>
        <taxon>Micromonosporaceae</taxon>
        <taxon>Micromonospora</taxon>
    </lineage>
</organism>
<sequence length="310" mass="34367">MRYNEVTDHQTSLGGTTINAWETWARTRGAGSPPPFSSMLILAEAYGRGPLGVTAEDVSPNDLISEAYERLPPEDQLSLKRWSTKNDIRLPRSARNTIERAARQITPHRTDIGQDFNLSVPTIDYGNPEICVFSLPNPRPGNLLDLSWDTFGFGIERLMRQIKNMGWRLDVDICFGVNEAGLVMATFLASAQFSRCAIGYLRCNKVRDRIALDPTSFYPDAGEAPTILICDFEVKHADVVGFLAGEIRRRYPKALLYFAVFGAMTKGSGLEVNSFDELTGAKIMRAADFSAVFIAATMNPPGIEPPLELR</sequence>
<evidence type="ECO:0000313" key="1">
    <source>
        <dbReference type="EMBL" id="MFI0793050.1"/>
    </source>
</evidence>
<name>A0ABW7SH76_9ACTN</name>
<accession>A0ABW7SH76</accession>
<proteinExistence type="predicted"/>
<dbReference type="RefSeq" id="WP_396678117.1">
    <property type="nucleotide sequence ID" value="NZ_JBIRPU010000004.1"/>
</dbReference>
<reference evidence="1 2" key="1">
    <citation type="submission" date="2024-10" db="EMBL/GenBank/DDBJ databases">
        <title>The Natural Products Discovery Center: Release of the First 8490 Sequenced Strains for Exploring Actinobacteria Biosynthetic Diversity.</title>
        <authorList>
            <person name="Kalkreuter E."/>
            <person name="Kautsar S.A."/>
            <person name="Yang D."/>
            <person name="Bader C.D."/>
            <person name="Teijaro C.N."/>
            <person name="Fluegel L."/>
            <person name="Davis C.M."/>
            <person name="Simpson J.R."/>
            <person name="Lauterbach L."/>
            <person name="Steele A.D."/>
            <person name="Gui C."/>
            <person name="Meng S."/>
            <person name="Li G."/>
            <person name="Viehrig K."/>
            <person name="Ye F."/>
            <person name="Su P."/>
            <person name="Kiefer A.F."/>
            <person name="Nichols A."/>
            <person name="Cepeda A.J."/>
            <person name="Yan W."/>
            <person name="Fan B."/>
            <person name="Jiang Y."/>
            <person name="Adhikari A."/>
            <person name="Zheng C.-J."/>
            <person name="Schuster L."/>
            <person name="Cowan T.M."/>
            <person name="Smanski M.J."/>
            <person name="Chevrette M.G."/>
            <person name="De Carvalho L.P.S."/>
            <person name="Shen B."/>
        </authorList>
    </citation>
    <scope>NUCLEOTIDE SEQUENCE [LARGE SCALE GENOMIC DNA]</scope>
    <source>
        <strain evidence="1 2">NPDC021253</strain>
    </source>
</reference>
<comment type="caution">
    <text evidence="1">The sequence shown here is derived from an EMBL/GenBank/DDBJ whole genome shotgun (WGS) entry which is preliminary data.</text>
</comment>
<keyword evidence="2" id="KW-1185">Reference proteome</keyword>
<dbReference type="EMBL" id="JBIRPU010000004">
    <property type="protein sequence ID" value="MFI0793050.1"/>
    <property type="molecule type" value="Genomic_DNA"/>
</dbReference>
<gene>
    <name evidence="1" type="ORF">ACH4OY_10165</name>
</gene>
<evidence type="ECO:0000313" key="2">
    <source>
        <dbReference type="Proteomes" id="UP001611075"/>
    </source>
</evidence>